<dbReference type="EMBL" id="CAAE01014590">
    <property type="protein sequence ID" value="CAG00101.1"/>
    <property type="molecule type" value="Genomic_DNA"/>
</dbReference>
<organism evidence="1">
    <name type="scientific">Tetraodon nigroviridis</name>
    <name type="common">Spotted green pufferfish</name>
    <name type="synonym">Chelonodon nigroviridis</name>
    <dbReference type="NCBI Taxonomy" id="99883"/>
    <lineage>
        <taxon>Eukaryota</taxon>
        <taxon>Metazoa</taxon>
        <taxon>Chordata</taxon>
        <taxon>Craniata</taxon>
        <taxon>Vertebrata</taxon>
        <taxon>Euteleostomi</taxon>
        <taxon>Actinopterygii</taxon>
        <taxon>Neopterygii</taxon>
        <taxon>Teleostei</taxon>
        <taxon>Neoteleostei</taxon>
        <taxon>Acanthomorphata</taxon>
        <taxon>Eupercaria</taxon>
        <taxon>Tetraodontiformes</taxon>
        <taxon>Tetradontoidea</taxon>
        <taxon>Tetraodontidae</taxon>
        <taxon>Tetraodon</taxon>
    </lineage>
</organism>
<dbReference type="Gene3D" id="1.10.630.10">
    <property type="entry name" value="Cytochrome P450"/>
    <property type="match status" value="1"/>
</dbReference>
<reference evidence="1" key="2">
    <citation type="submission" date="2004-02" db="EMBL/GenBank/DDBJ databases">
        <authorList>
            <consortium name="Genoscope"/>
            <consortium name="Whitehead Institute Centre for Genome Research"/>
        </authorList>
    </citation>
    <scope>NUCLEOTIDE SEQUENCE</scope>
</reference>
<reference evidence="1" key="1">
    <citation type="journal article" date="2004" name="Nature">
        <title>Genome duplication in the teleost fish Tetraodon nigroviridis reveals the early vertebrate proto-karyotype.</title>
        <authorList>
            <person name="Jaillon O."/>
            <person name="Aury J.-M."/>
            <person name="Brunet F."/>
            <person name="Petit J.-L."/>
            <person name="Stange-Thomann N."/>
            <person name="Mauceli E."/>
            <person name="Bouneau L."/>
            <person name="Fischer C."/>
            <person name="Ozouf-Costaz C."/>
            <person name="Bernot A."/>
            <person name="Nicaud S."/>
            <person name="Jaffe D."/>
            <person name="Fisher S."/>
            <person name="Lutfalla G."/>
            <person name="Dossat C."/>
            <person name="Segurens B."/>
            <person name="Dasilva C."/>
            <person name="Salanoubat M."/>
            <person name="Levy M."/>
            <person name="Boudet N."/>
            <person name="Castellano S."/>
            <person name="Anthouard V."/>
            <person name="Jubin C."/>
            <person name="Castelli V."/>
            <person name="Katinka M."/>
            <person name="Vacherie B."/>
            <person name="Biemont C."/>
            <person name="Skalli Z."/>
            <person name="Cattolico L."/>
            <person name="Poulain J."/>
            <person name="De Berardinis V."/>
            <person name="Cruaud C."/>
            <person name="Duprat S."/>
            <person name="Brottier P."/>
            <person name="Coutanceau J.-P."/>
            <person name="Gouzy J."/>
            <person name="Parra G."/>
            <person name="Lardier G."/>
            <person name="Chapple C."/>
            <person name="McKernan K.J."/>
            <person name="McEwan P."/>
            <person name="Bosak S."/>
            <person name="Kellis M."/>
            <person name="Volff J.-N."/>
            <person name="Guigo R."/>
            <person name="Zody M.C."/>
            <person name="Mesirov J."/>
            <person name="Lindblad-Toh K."/>
            <person name="Birren B."/>
            <person name="Nusbaum C."/>
            <person name="Kahn D."/>
            <person name="Robinson-Rechavi M."/>
            <person name="Laudet V."/>
            <person name="Schachter V."/>
            <person name="Quetier F."/>
            <person name="Saurin W."/>
            <person name="Scarpelli C."/>
            <person name="Wincker P."/>
            <person name="Lander E.S."/>
            <person name="Weissenbach J."/>
            <person name="Roest Crollius H."/>
        </authorList>
    </citation>
    <scope>NUCLEOTIDE SEQUENCE [LARGE SCALE GENOMIC DNA]</scope>
</reference>
<dbReference type="GO" id="GO:0033781">
    <property type="term" value="F:cholesterol 24-hydroxylase activity"/>
    <property type="evidence" value="ECO:0007669"/>
    <property type="project" value="InterPro"/>
</dbReference>
<proteinExistence type="predicted"/>
<comment type="caution">
    <text evidence="1">The sequence shown here is derived from an EMBL/GenBank/DDBJ whole genome shotgun (WGS) entry which is preliminary data.</text>
</comment>
<dbReference type="InterPro" id="IPR036396">
    <property type="entry name" value="Cyt_P450_sf"/>
</dbReference>
<dbReference type="PANTHER" id="PTHR24293">
    <property type="entry name" value="CYTOCHROME P450 FAMILY 46 SUBFAMILY A"/>
    <property type="match status" value="1"/>
</dbReference>
<dbReference type="SUPFAM" id="SSF48264">
    <property type="entry name" value="Cytochrome P450"/>
    <property type="match status" value="1"/>
</dbReference>
<dbReference type="OrthoDB" id="1470350at2759"/>
<dbReference type="InterPro" id="IPR039983">
    <property type="entry name" value="CYP46A1"/>
</dbReference>
<dbReference type="GO" id="GO:0006707">
    <property type="term" value="P:cholesterol catabolic process"/>
    <property type="evidence" value="ECO:0007669"/>
    <property type="project" value="InterPro"/>
</dbReference>
<name>Q4SGY1_TETNG</name>
<dbReference type="GO" id="GO:0020037">
    <property type="term" value="F:heme binding"/>
    <property type="evidence" value="ECO:0007669"/>
    <property type="project" value="InterPro"/>
</dbReference>
<sequence length="144" mass="16775">MLTSWRRLTPTGQISFLFGHSSTLVEIMKRNGVVHDKFLEWTEIYGPAYRINLLHYVMVFVACPETTKEMLMSPKYTKDKFLRDKIANLFGQRARKEVDEVIGMKQDISYDDLGHLGYLSQVRSLFLNKQQSFITIFSSSFSLH</sequence>
<dbReference type="AlphaFoldDB" id="Q4SGY1"/>
<evidence type="ECO:0000313" key="1">
    <source>
        <dbReference type="EMBL" id="CAG00101.1"/>
    </source>
</evidence>
<accession>Q4SGY1</accession>
<gene>
    <name evidence="1" type="ORF">GSTENG00018413001</name>
</gene>
<dbReference type="KEGG" id="tng:GSTEN00018413G001"/>
<dbReference type="PANTHER" id="PTHR24293:SF0">
    <property type="entry name" value="CYP46A1 PROTEIN-RELATED"/>
    <property type="match status" value="1"/>
</dbReference>
<protein>
    <submittedName>
        <fullName evidence="1">(spotted green pufferfish) hypothetical protein</fullName>
    </submittedName>
</protein>
<dbReference type="GO" id="GO:0005506">
    <property type="term" value="F:iron ion binding"/>
    <property type="evidence" value="ECO:0007669"/>
    <property type="project" value="InterPro"/>
</dbReference>